<dbReference type="PANTHER" id="PTHR43744">
    <property type="entry name" value="ABC TRANSPORTER PERMEASE PROTEIN MG189-RELATED-RELATED"/>
    <property type="match status" value="1"/>
</dbReference>
<keyword evidence="2 7" id="KW-0813">Transport</keyword>
<protein>
    <submittedName>
        <fullName evidence="9">ABC transporter permease protein YtcP</fullName>
    </submittedName>
</protein>
<dbReference type="EMBL" id="BSSQ01000011">
    <property type="protein sequence ID" value="GLX68445.1"/>
    <property type="molecule type" value="Genomic_DNA"/>
</dbReference>
<dbReference type="PROSITE" id="PS51257">
    <property type="entry name" value="PROKAR_LIPOPROTEIN"/>
    <property type="match status" value="1"/>
</dbReference>
<sequence length="293" mass="32941">MLSKPYRIFLIGNAFLLILLTLACLFPIVNVLAISFSSKAAVSAGQVSLWPVDFSLKSYSYVFNNENFLTSFVVSIKRVLLGVGVNMVLSILVAYPLSKEVQDFRSRTWYAWFFVFTMLFGAGLIPGFLVVKETGIMDSVWALVLPGAIPVFNVLLIMNYMRTLPKALEESSFMDGAGHLRTLWSVYLPLTLPSLATVALFSLVGHWNAWFDGMVYMNRPEHYPLSTYLQSLLKFDSMNQTNMSLEDAKIQQFVSNRTARASQIFVSALPILLIYPFFQRYFVKGLVVGSVKG</sequence>
<keyword evidence="3" id="KW-1003">Cell membrane</keyword>
<dbReference type="RefSeq" id="WP_284239176.1">
    <property type="nucleotide sequence ID" value="NZ_BSSQ01000011.1"/>
</dbReference>
<feature type="transmembrane region" description="Helical" evidence="7">
    <location>
        <begin position="109"/>
        <end position="129"/>
    </location>
</feature>
<evidence type="ECO:0000259" key="8">
    <source>
        <dbReference type="PROSITE" id="PS50928"/>
    </source>
</evidence>
<proteinExistence type="inferred from homology"/>
<dbReference type="PROSITE" id="PS50928">
    <property type="entry name" value="ABC_TM1"/>
    <property type="match status" value="1"/>
</dbReference>
<feature type="transmembrane region" description="Helical" evidence="7">
    <location>
        <begin position="182"/>
        <end position="207"/>
    </location>
</feature>
<comment type="subcellular location">
    <subcellularLocation>
        <location evidence="1 7">Cell membrane</location>
        <topology evidence="1 7">Multi-pass membrane protein</topology>
    </subcellularLocation>
</comment>
<evidence type="ECO:0000256" key="2">
    <source>
        <dbReference type="ARBA" id="ARBA00022448"/>
    </source>
</evidence>
<dbReference type="Proteomes" id="UP001157114">
    <property type="component" value="Unassembled WGS sequence"/>
</dbReference>
<evidence type="ECO:0000313" key="9">
    <source>
        <dbReference type="EMBL" id="GLX68445.1"/>
    </source>
</evidence>
<comment type="caution">
    <text evidence="9">The sequence shown here is derived from an EMBL/GenBank/DDBJ whole genome shotgun (WGS) entry which is preliminary data.</text>
</comment>
<keyword evidence="6 7" id="KW-0472">Membrane</keyword>
<dbReference type="SUPFAM" id="SSF161098">
    <property type="entry name" value="MetI-like"/>
    <property type="match status" value="1"/>
</dbReference>
<evidence type="ECO:0000313" key="10">
    <source>
        <dbReference type="Proteomes" id="UP001157114"/>
    </source>
</evidence>
<reference evidence="9 10" key="1">
    <citation type="submission" date="2023-03" db="EMBL/GenBank/DDBJ databases">
        <title>Draft genome sequence of the bacteria which degrade cell wall of Tricholomamatutake.</title>
        <authorList>
            <person name="Konishi Y."/>
            <person name="Fukuta Y."/>
            <person name="Shirasaka N."/>
        </authorList>
    </citation>
    <scope>NUCLEOTIDE SEQUENCE [LARGE SCALE GENOMIC DNA]</scope>
    <source>
        <strain evidence="10">mu1</strain>
    </source>
</reference>
<comment type="similarity">
    <text evidence="7">Belongs to the binding-protein-dependent transport system permease family.</text>
</comment>
<dbReference type="Pfam" id="PF00528">
    <property type="entry name" value="BPD_transp_1"/>
    <property type="match status" value="1"/>
</dbReference>
<feature type="transmembrane region" description="Helical" evidence="7">
    <location>
        <begin position="261"/>
        <end position="278"/>
    </location>
</feature>
<feature type="transmembrane region" description="Helical" evidence="7">
    <location>
        <begin position="141"/>
        <end position="161"/>
    </location>
</feature>
<dbReference type="InterPro" id="IPR000515">
    <property type="entry name" value="MetI-like"/>
</dbReference>
<evidence type="ECO:0000256" key="1">
    <source>
        <dbReference type="ARBA" id="ARBA00004651"/>
    </source>
</evidence>
<dbReference type="Gene3D" id="1.10.3720.10">
    <property type="entry name" value="MetI-like"/>
    <property type="match status" value="1"/>
</dbReference>
<keyword evidence="4 7" id="KW-0812">Transmembrane</keyword>
<keyword evidence="10" id="KW-1185">Reference proteome</keyword>
<evidence type="ECO:0000256" key="7">
    <source>
        <dbReference type="RuleBase" id="RU363032"/>
    </source>
</evidence>
<evidence type="ECO:0000256" key="6">
    <source>
        <dbReference type="ARBA" id="ARBA00023136"/>
    </source>
</evidence>
<accession>A0ABQ6GD64</accession>
<organism evidence="9 10">
    <name type="scientific">Paenibacillus glycanilyticus</name>
    <dbReference type="NCBI Taxonomy" id="126569"/>
    <lineage>
        <taxon>Bacteria</taxon>
        <taxon>Bacillati</taxon>
        <taxon>Bacillota</taxon>
        <taxon>Bacilli</taxon>
        <taxon>Bacillales</taxon>
        <taxon>Paenibacillaceae</taxon>
        <taxon>Paenibacillus</taxon>
    </lineage>
</organism>
<dbReference type="CDD" id="cd06261">
    <property type="entry name" value="TM_PBP2"/>
    <property type="match status" value="1"/>
</dbReference>
<feature type="transmembrane region" description="Helical" evidence="7">
    <location>
        <begin position="68"/>
        <end position="97"/>
    </location>
</feature>
<evidence type="ECO:0000256" key="5">
    <source>
        <dbReference type="ARBA" id="ARBA00022989"/>
    </source>
</evidence>
<dbReference type="PANTHER" id="PTHR43744:SF9">
    <property type="entry name" value="POLYGALACTURONAN_RHAMNOGALACTURONAN TRANSPORT SYSTEM PERMEASE PROTEIN YTCP"/>
    <property type="match status" value="1"/>
</dbReference>
<evidence type="ECO:0000256" key="3">
    <source>
        <dbReference type="ARBA" id="ARBA00022475"/>
    </source>
</evidence>
<gene>
    <name evidence="9" type="primary">ytcP_6</name>
    <name evidence="9" type="ORF">MU1_27900</name>
</gene>
<name>A0ABQ6GD64_9BACL</name>
<keyword evidence="5 7" id="KW-1133">Transmembrane helix</keyword>
<feature type="domain" description="ABC transmembrane type-1" evidence="8">
    <location>
        <begin position="68"/>
        <end position="275"/>
    </location>
</feature>
<dbReference type="InterPro" id="IPR035906">
    <property type="entry name" value="MetI-like_sf"/>
</dbReference>
<evidence type="ECO:0000256" key="4">
    <source>
        <dbReference type="ARBA" id="ARBA00022692"/>
    </source>
</evidence>